<sequence length="147" mass="16593">MRWPKKTNFKIPQSWHKDKEAGKEWLYHIMQRNPELSLRIPEATSLARASAFNRPNIAGFFKLLNEIVIKTKATAFSIFNLDESGCTTVQRVPKVIVSRGQKQVGQITSQERGELITICGIVSASGSAVPPVLIFPRKNMKDYGYDD</sequence>
<organism evidence="1 2">
    <name type="scientific">Elysia marginata</name>
    <dbReference type="NCBI Taxonomy" id="1093978"/>
    <lineage>
        <taxon>Eukaryota</taxon>
        <taxon>Metazoa</taxon>
        <taxon>Spiralia</taxon>
        <taxon>Lophotrochozoa</taxon>
        <taxon>Mollusca</taxon>
        <taxon>Gastropoda</taxon>
        <taxon>Heterobranchia</taxon>
        <taxon>Euthyneura</taxon>
        <taxon>Panpulmonata</taxon>
        <taxon>Sacoglossa</taxon>
        <taxon>Placobranchoidea</taxon>
        <taxon>Plakobranchidae</taxon>
        <taxon>Elysia</taxon>
    </lineage>
</organism>
<gene>
    <name evidence="1" type="ORF">ElyMa_004895600</name>
</gene>
<dbReference type="EMBL" id="BMAT01009800">
    <property type="protein sequence ID" value="GFS13935.1"/>
    <property type="molecule type" value="Genomic_DNA"/>
</dbReference>
<reference evidence="1 2" key="1">
    <citation type="journal article" date="2021" name="Elife">
        <title>Chloroplast acquisition without the gene transfer in kleptoplastic sea slugs, Plakobranchus ocellatus.</title>
        <authorList>
            <person name="Maeda T."/>
            <person name="Takahashi S."/>
            <person name="Yoshida T."/>
            <person name="Shimamura S."/>
            <person name="Takaki Y."/>
            <person name="Nagai Y."/>
            <person name="Toyoda A."/>
            <person name="Suzuki Y."/>
            <person name="Arimoto A."/>
            <person name="Ishii H."/>
            <person name="Satoh N."/>
            <person name="Nishiyama T."/>
            <person name="Hasebe M."/>
            <person name="Maruyama T."/>
            <person name="Minagawa J."/>
            <person name="Obokata J."/>
            <person name="Shigenobu S."/>
        </authorList>
    </citation>
    <scope>NUCLEOTIDE SEQUENCE [LARGE SCALE GENOMIC DNA]</scope>
</reference>
<comment type="caution">
    <text evidence="1">The sequence shown here is derived from an EMBL/GenBank/DDBJ whole genome shotgun (WGS) entry which is preliminary data.</text>
</comment>
<dbReference type="AlphaFoldDB" id="A0AAV4IUY7"/>
<name>A0AAV4IUY7_9GAST</name>
<evidence type="ECO:0000313" key="2">
    <source>
        <dbReference type="Proteomes" id="UP000762676"/>
    </source>
</evidence>
<keyword evidence="2" id="KW-1185">Reference proteome</keyword>
<proteinExistence type="predicted"/>
<protein>
    <submittedName>
        <fullName evidence="1">Transposase</fullName>
    </submittedName>
</protein>
<accession>A0AAV4IUY7</accession>
<evidence type="ECO:0000313" key="1">
    <source>
        <dbReference type="EMBL" id="GFS13935.1"/>
    </source>
</evidence>
<dbReference type="Proteomes" id="UP000762676">
    <property type="component" value="Unassembled WGS sequence"/>
</dbReference>